<feature type="compositionally biased region" description="Basic and acidic residues" evidence="1">
    <location>
        <begin position="274"/>
        <end position="286"/>
    </location>
</feature>
<evidence type="ECO:0000313" key="2">
    <source>
        <dbReference type="EMBL" id="CAD8889868.1"/>
    </source>
</evidence>
<evidence type="ECO:0000256" key="1">
    <source>
        <dbReference type="SAM" id="MobiDB-lite"/>
    </source>
</evidence>
<gene>
    <name evidence="2" type="ORF">CHYS00102_LOCUS17073</name>
</gene>
<sequence length="367" mass="39366">MVEEQLAPFFLEGLAAIVRSLGLEERGDLALLSCLCLLRVCVSFLRCKTGGDDQDIGLESNGGGEDVSSPPPNANTATDADPGSNAGIGEDAFVDNDELMAIDIEALVRHSRLHHGAAPSANQEEEMTAPSPPHILGNISNFLQQCLMASRYVISNGGWTLCAHHTASLCTILAEIRTLPAATTRLLEPLREALADPTEGPEGDLAQVCSARHTFLLQTCRLATDQSVVRDVLGNDAATLAEAAADALWDAKVLEPFAPARRRREEGAAAGRPNDPDRDAQLRTGRDLGGGRIPSLSSPGVGAEGNSLRAAIQGHMVASEDRECSREVTDLCYFRETLLRKYIVRRLFLATFSVEGRSFSCGSWKEC</sequence>
<organism evidence="2">
    <name type="scientific">Corethron hystrix</name>
    <dbReference type="NCBI Taxonomy" id="216773"/>
    <lineage>
        <taxon>Eukaryota</taxon>
        <taxon>Sar</taxon>
        <taxon>Stramenopiles</taxon>
        <taxon>Ochrophyta</taxon>
        <taxon>Bacillariophyta</taxon>
        <taxon>Coscinodiscophyceae</taxon>
        <taxon>Corethrophycidae</taxon>
        <taxon>Corethrales</taxon>
        <taxon>Corethraceae</taxon>
        <taxon>Corethron</taxon>
    </lineage>
</organism>
<name>A0A7S1FTT5_9STRA</name>
<dbReference type="AlphaFoldDB" id="A0A7S1FTT5"/>
<accession>A0A7S1FTT5</accession>
<feature type="region of interest" description="Disordered" evidence="1">
    <location>
        <begin position="260"/>
        <end position="304"/>
    </location>
</feature>
<protein>
    <submittedName>
        <fullName evidence="2">Uncharacterized protein</fullName>
    </submittedName>
</protein>
<proteinExistence type="predicted"/>
<feature type="region of interest" description="Disordered" evidence="1">
    <location>
        <begin position="55"/>
        <end position="89"/>
    </location>
</feature>
<reference evidence="2" key="1">
    <citation type="submission" date="2021-01" db="EMBL/GenBank/DDBJ databases">
        <authorList>
            <person name="Corre E."/>
            <person name="Pelletier E."/>
            <person name="Niang G."/>
            <person name="Scheremetjew M."/>
            <person name="Finn R."/>
            <person name="Kale V."/>
            <person name="Holt S."/>
            <person name="Cochrane G."/>
            <person name="Meng A."/>
            <person name="Brown T."/>
            <person name="Cohen L."/>
        </authorList>
    </citation>
    <scope>NUCLEOTIDE SEQUENCE</scope>
    <source>
        <strain evidence="2">308</strain>
    </source>
</reference>
<dbReference type="EMBL" id="HBFR01023790">
    <property type="protein sequence ID" value="CAD8889868.1"/>
    <property type="molecule type" value="Transcribed_RNA"/>
</dbReference>